<name>A0A8T0HNZ2_CERPU</name>
<sequence length="115" mass="13428">MLNSNVQEGMPKGKTTPFQDANSMDGVWSSSPSHVEHETHYFGGTILLGGAKWTRVSRCAYQYTSWFLGSSWWLWRPYIFNPSGSEWKKIHELTLPQRKFGVEGKKRWEAWWQAM</sequence>
<feature type="region of interest" description="Disordered" evidence="1">
    <location>
        <begin position="1"/>
        <end position="22"/>
    </location>
</feature>
<keyword evidence="3" id="KW-1185">Reference proteome</keyword>
<organism evidence="2 3">
    <name type="scientific">Ceratodon purpureus</name>
    <name type="common">Fire moss</name>
    <name type="synonym">Dicranum purpureum</name>
    <dbReference type="NCBI Taxonomy" id="3225"/>
    <lineage>
        <taxon>Eukaryota</taxon>
        <taxon>Viridiplantae</taxon>
        <taxon>Streptophyta</taxon>
        <taxon>Embryophyta</taxon>
        <taxon>Bryophyta</taxon>
        <taxon>Bryophytina</taxon>
        <taxon>Bryopsida</taxon>
        <taxon>Dicranidae</taxon>
        <taxon>Pseudoditrichales</taxon>
        <taxon>Ditrichaceae</taxon>
        <taxon>Ceratodon</taxon>
    </lineage>
</organism>
<gene>
    <name evidence="2" type="ORF">KC19_VG100900</name>
</gene>
<protein>
    <submittedName>
        <fullName evidence="2">Uncharacterized protein</fullName>
    </submittedName>
</protein>
<reference evidence="2" key="1">
    <citation type="submission" date="2020-06" db="EMBL/GenBank/DDBJ databases">
        <title>WGS assembly of Ceratodon purpureus strain R40.</title>
        <authorList>
            <person name="Carey S.B."/>
            <person name="Jenkins J."/>
            <person name="Shu S."/>
            <person name="Lovell J.T."/>
            <person name="Sreedasyam A."/>
            <person name="Maumus F."/>
            <person name="Tiley G.P."/>
            <person name="Fernandez-Pozo N."/>
            <person name="Barry K."/>
            <person name="Chen C."/>
            <person name="Wang M."/>
            <person name="Lipzen A."/>
            <person name="Daum C."/>
            <person name="Saski C.A."/>
            <person name="Payton A.C."/>
            <person name="Mcbreen J.C."/>
            <person name="Conrad R.E."/>
            <person name="Kollar L.M."/>
            <person name="Olsson S."/>
            <person name="Huttunen S."/>
            <person name="Landis J.B."/>
            <person name="Wickett N.J."/>
            <person name="Johnson M.G."/>
            <person name="Rensing S.A."/>
            <person name="Grimwood J."/>
            <person name="Schmutz J."/>
            <person name="Mcdaniel S.F."/>
        </authorList>
    </citation>
    <scope>NUCLEOTIDE SEQUENCE</scope>
    <source>
        <strain evidence="2">R40</strain>
    </source>
</reference>
<dbReference type="Proteomes" id="UP000822688">
    <property type="component" value="Chromosome V"/>
</dbReference>
<accession>A0A8T0HNZ2</accession>
<comment type="caution">
    <text evidence="2">The sequence shown here is derived from an EMBL/GenBank/DDBJ whole genome shotgun (WGS) entry which is preliminary data.</text>
</comment>
<evidence type="ECO:0000313" key="3">
    <source>
        <dbReference type="Proteomes" id="UP000822688"/>
    </source>
</evidence>
<evidence type="ECO:0000313" key="2">
    <source>
        <dbReference type="EMBL" id="KAG0572509.1"/>
    </source>
</evidence>
<evidence type="ECO:0000256" key="1">
    <source>
        <dbReference type="SAM" id="MobiDB-lite"/>
    </source>
</evidence>
<dbReference type="EMBL" id="CM026426">
    <property type="protein sequence ID" value="KAG0572509.1"/>
    <property type="molecule type" value="Genomic_DNA"/>
</dbReference>
<dbReference type="AlphaFoldDB" id="A0A8T0HNZ2"/>
<proteinExistence type="predicted"/>